<dbReference type="AlphaFoldDB" id="A0A164R0Y7"/>
<evidence type="ECO:0000256" key="8">
    <source>
        <dbReference type="ARBA" id="ARBA00023136"/>
    </source>
</evidence>
<dbReference type="NCBIfam" id="TIGR00934">
    <property type="entry name" value="2a38euk"/>
    <property type="match status" value="1"/>
</dbReference>
<feature type="transmembrane region" description="Helical" evidence="10">
    <location>
        <begin position="588"/>
        <end position="605"/>
    </location>
</feature>
<keyword evidence="12" id="KW-1185">Reference proteome</keyword>
<dbReference type="Proteomes" id="UP000076722">
    <property type="component" value="Unassembled WGS sequence"/>
</dbReference>
<sequence length="775" mass="87739">MPLPPTDTVPSSLWERIKKHLNFFRIHLLLFTVIPLITSGVFFACNGEFPIAYIDCLFLCYSAMTVTGLSTLNLSSLTGFQQAILFVLMLAGDQANHGISDHGSCPKYFHDECLEVVRSHQPRPAGQLFRTITQDIGKFISSPVAAFPFRPEVPPRKKSIVDERNIPPPPEIISEKPTRNEKDDPILFLEEGDSGPSSELQHPVPSETAGHDQLEAPRDSHDLSGVRSFTSSPQNMMVDIPNSSERAVSFSSEQAAPRQRRNLRINTAGIHNVPTSDTNNASQTQGFGGFPYPTDIARKIARRFTPKLYRKVERTLTLPQTRTQLSLYRHRQEEQDPNHPSVNRQGVRWLTFDELVVERNSYFRTDTLSSEQLEMLGGTEYRALRYLSWIVGLYFVGIQIFGFIVMAGWLANSGTYDSVFQSQFRLVPKAWFALFQSVGAYSGGGLSLVDEGMVPFQRAYLMIFVLIFVILAGNHGLPLFLRLSIWICTKFVEDQSPADQALHFLLDHPRRCYIFLFPSEVTWFLAFILLLLSSIELFAFCVLDTGLAVTQSLPLGQRVADGLFQSLAVRASGFSIVNLSALAPSVQFLYVVMMYIAVFPVAMSIRSTNVYEEKSLGVFVPEPEDEEDVEPQFRGIQNRRERIFKYLGWHVRHQLSFDLWWLVIGIWLVAIIERDKLMDEDNFGWFNIFRIIFELVSAYGTIGLTLGIPTENYSFSGACRTLSKLVIIAVMLRGRHRGLPVAVDRAVKLPEEFKREGHEPGERTLREKPSRQPNP</sequence>
<dbReference type="Pfam" id="PF02386">
    <property type="entry name" value="TrkH"/>
    <property type="match status" value="1"/>
</dbReference>
<dbReference type="PANTHER" id="PTHR31064">
    <property type="entry name" value="POTASSIUM TRANSPORT PROTEIN DDB_G0292412-RELATED"/>
    <property type="match status" value="1"/>
</dbReference>
<comment type="subcellular location">
    <subcellularLocation>
        <location evidence="1">Membrane</location>
        <topology evidence="1">Multi-pass membrane protein</topology>
    </subcellularLocation>
</comment>
<keyword evidence="5" id="KW-0630">Potassium</keyword>
<dbReference type="GO" id="GO:0030007">
    <property type="term" value="P:intracellular potassium ion homeostasis"/>
    <property type="evidence" value="ECO:0007669"/>
    <property type="project" value="TreeGrafter"/>
</dbReference>
<dbReference type="EMBL" id="KV419423">
    <property type="protein sequence ID" value="KZS90153.1"/>
    <property type="molecule type" value="Genomic_DNA"/>
</dbReference>
<feature type="transmembrane region" description="Helical" evidence="10">
    <location>
        <begin position="50"/>
        <end position="72"/>
    </location>
</feature>
<dbReference type="GO" id="GO:1990573">
    <property type="term" value="P:potassium ion import across plasma membrane"/>
    <property type="evidence" value="ECO:0007669"/>
    <property type="project" value="TreeGrafter"/>
</dbReference>
<feature type="transmembrane region" description="Helical" evidence="10">
    <location>
        <begin position="523"/>
        <end position="543"/>
    </location>
</feature>
<name>A0A164R0Y7_9AGAM</name>
<evidence type="ECO:0000256" key="2">
    <source>
        <dbReference type="ARBA" id="ARBA00022448"/>
    </source>
</evidence>
<organism evidence="11 12">
    <name type="scientific">Sistotremastrum niveocremeum HHB9708</name>
    <dbReference type="NCBI Taxonomy" id="1314777"/>
    <lineage>
        <taxon>Eukaryota</taxon>
        <taxon>Fungi</taxon>
        <taxon>Dikarya</taxon>
        <taxon>Basidiomycota</taxon>
        <taxon>Agaricomycotina</taxon>
        <taxon>Agaricomycetes</taxon>
        <taxon>Sistotremastrales</taxon>
        <taxon>Sistotremastraceae</taxon>
        <taxon>Sertulicium</taxon>
        <taxon>Sertulicium niveocremeum</taxon>
    </lineage>
</organism>
<dbReference type="STRING" id="1314777.A0A164R0Y7"/>
<feature type="transmembrane region" description="Helical" evidence="10">
    <location>
        <begin position="461"/>
        <end position="481"/>
    </location>
</feature>
<reference evidence="11 12" key="1">
    <citation type="journal article" date="2016" name="Mol. Biol. Evol.">
        <title>Comparative Genomics of Early-Diverging Mushroom-Forming Fungi Provides Insights into the Origins of Lignocellulose Decay Capabilities.</title>
        <authorList>
            <person name="Nagy L.G."/>
            <person name="Riley R."/>
            <person name="Tritt A."/>
            <person name="Adam C."/>
            <person name="Daum C."/>
            <person name="Floudas D."/>
            <person name="Sun H."/>
            <person name="Yadav J.S."/>
            <person name="Pangilinan J."/>
            <person name="Larsson K.H."/>
            <person name="Matsuura K."/>
            <person name="Barry K."/>
            <person name="Labutti K."/>
            <person name="Kuo R."/>
            <person name="Ohm R.A."/>
            <person name="Bhattacharya S.S."/>
            <person name="Shirouzu T."/>
            <person name="Yoshinaga Y."/>
            <person name="Martin F.M."/>
            <person name="Grigoriev I.V."/>
            <person name="Hibbett D.S."/>
        </authorList>
    </citation>
    <scope>NUCLEOTIDE SEQUENCE [LARGE SCALE GENOMIC DNA]</scope>
    <source>
        <strain evidence="11 12">HHB9708</strain>
    </source>
</reference>
<evidence type="ECO:0000256" key="1">
    <source>
        <dbReference type="ARBA" id="ARBA00004141"/>
    </source>
</evidence>
<keyword evidence="4 10" id="KW-0812">Transmembrane</keyword>
<evidence type="ECO:0000256" key="5">
    <source>
        <dbReference type="ARBA" id="ARBA00022958"/>
    </source>
</evidence>
<feature type="compositionally biased region" description="Basic and acidic residues" evidence="9">
    <location>
        <begin position="155"/>
        <end position="165"/>
    </location>
</feature>
<keyword evidence="2" id="KW-0813">Transport</keyword>
<dbReference type="GO" id="GO:0140107">
    <property type="term" value="F:high-affinity potassium ion transmembrane transporter activity"/>
    <property type="evidence" value="ECO:0007669"/>
    <property type="project" value="TreeGrafter"/>
</dbReference>
<evidence type="ECO:0000256" key="4">
    <source>
        <dbReference type="ARBA" id="ARBA00022692"/>
    </source>
</evidence>
<dbReference type="InterPro" id="IPR004773">
    <property type="entry name" value="K/Na_transp_Trk1/HKT1"/>
</dbReference>
<evidence type="ECO:0000256" key="9">
    <source>
        <dbReference type="SAM" id="MobiDB-lite"/>
    </source>
</evidence>
<feature type="transmembrane region" description="Helical" evidence="10">
    <location>
        <begin position="430"/>
        <end position="449"/>
    </location>
</feature>
<evidence type="ECO:0000256" key="7">
    <source>
        <dbReference type="ARBA" id="ARBA00023065"/>
    </source>
</evidence>
<accession>A0A164R0Y7</accession>
<keyword evidence="3" id="KW-0633">Potassium transport</keyword>
<proteinExistence type="predicted"/>
<evidence type="ECO:0000313" key="11">
    <source>
        <dbReference type="EMBL" id="KZS90153.1"/>
    </source>
</evidence>
<feature type="region of interest" description="Disordered" evidence="9">
    <location>
        <begin position="155"/>
        <end position="223"/>
    </location>
</feature>
<protein>
    <submittedName>
        <fullName evidence="11">TrkH-domain-containing protein</fullName>
    </submittedName>
</protein>
<dbReference type="InterPro" id="IPR051143">
    <property type="entry name" value="TrkH_K-transport"/>
</dbReference>
<dbReference type="InterPro" id="IPR003445">
    <property type="entry name" value="Cat_transpt"/>
</dbReference>
<gene>
    <name evidence="11" type="ORF">SISNIDRAFT_488685</name>
</gene>
<keyword evidence="6 10" id="KW-1133">Transmembrane helix</keyword>
<evidence type="ECO:0000256" key="6">
    <source>
        <dbReference type="ARBA" id="ARBA00022989"/>
    </source>
</evidence>
<evidence type="ECO:0000313" key="12">
    <source>
        <dbReference type="Proteomes" id="UP000076722"/>
    </source>
</evidence>
<feature type="transmembrane region" description="Helical" evidence="10">
    <location>
        <begin position="386"/>
        <end position="410"/>
    </location>
</feature>
<feature type="compositionally biased region" description="Basic and acidic residues" evidence="9">
    <location>
        <begin position="209"/>
        <end position="223"/>
    </location>
</feature>
<evidence type="ECO:0000256" key="3">
    <source>
        <dbReference type="ARBA" id="ARBA00022538"/>
    </source>
</evidence>
<keyword evidence="7" id="KW-0406">Ion transport</keyword>
<keyword evidence="8 10" id="KW-0472">Membrane</keyword>
<feature type="compositionally biased region" description="Basic and acidic residues" evidence="9">
    <location>
        <begin position="173"/>
        <end position="185"/>
    </location>
</feature>
<feature type="region of interest" description="Disordered" evidence="9">
    <location>
        <begin position="755"/>
        <end position="775"/>
    </location>
</feature>
<dbReference type="OrthoDB" id="9999863at2759"/>
<evidence type="ECO:0000256" key="10">
    <source>
        <dbReference type="SAM" id="Phobius"/>
    </source>
</evidence>
<feature type="transmembrane region" description="Helical" evidence="10">
    <location>
        <begin position="26"/>
        <end position="44"/>
    </location>
</feature>
<dbReference type="GO" id="GO:0005886">
    <property type="term" value="C:plasma membrane"/>
    <property type="evidence" value="ECO:0007669"/>
    <property type="project" value="TreeGrafter"/>
</dbReference>
<feature type="transmembrane region" description="Helical" evidence="10">
    <location>
        <begin position="655"/>
        <end position="672"/>
    </location>
</feature>
<dbReference type="PANTHER" id="PTHR31064:SF30">
    <property type="entry name" value="HIGH-AFFINITY POTASSIUM TRANSPORT PROTEIN-RELATED"/>
    <property type="match status" value="1"/>
</dbReference>
<feature type="transmembrane region" description="Helical" evidence="10">
    <location>
        <begin position="684"/>
        <end position="706"/>
    </location>
</feature>